<protein>
    <submittedName>
        <fullName evidence="2">Uncharacterized protein</fullName>
    </submittedName>
</protein>
<feature type="region of interest" description="Disordered" evidence="1">
    <location>
        <begin position="1"/>
        <end position="28"/>
    </location>
</feature>
<feature type="non-terminal residue" evidence="2">
    <location>
        <position position="67"/>
    </location>
</feature>
<dbReference type="AlphaFoldDB" id="A0A821I2C7"/>
<comment type="caution">
    <text evidence="2">The sequence shown here is derived from an EMBL/GenBank/DDBJ whole genome shotgun (WGS) entry which is preliminary data.</text>
</comment>
<keyword evidence="3" id="KW-1185">Reference proteome</keyword>
<evidence type="ECO:0000256" key="1">
    <source>
        <dbReference type="SAM" id="MobiDB-lite"/>
    </source>
</evidence>
<feature type="compositionally biased region" description="Polar residues" evidence="1">
    <location>
        <begin position="19"/>
        <end position="28"/>
    </location>
</feature>
<sequence length="67" mass="7659">MTTKSRPITLKSNAGKLSPSLSVNNTSLPAHSSTLSQQFADIIRRYKYHLQHIQRLLKETDKSYDEI</sequence>
<dbReference type="Proteomes" id="UP000663873">
    <property type="component" value="Unassembled WGS sequence"/>
</dbReference>
<proteinExistence type="predicted"/>
<name>A0A821I2C7_9BILA</name>
<reference evidence="2" key="1">
    <citation type="submission" date="2021-02" db="EMBL/GenBank/DDBJ databases">
        <authorList>
            <person name="Nowell W R."/>
        </authorList>
    </citation>
    <scope>NUCLEOTIDE SEQUENCE</scope>
</reference>
<gene>
    <name evidence="2" type="ORF">UJA718_LOCUS35811</name>
</gene>
<dbReference type="EMBL" id="CAJOBP010033906">
    <property type="protein sequence ID" value="CAF4692279.1"/>
    <property type="molecule type" value="Genomic_DNA"/>
</dbReference>
<organism evidence="2 3">
    <name type="scientific">Rotaria socialis</name>
    <dbReference type="NCBI Taxonomy" id="392032"/>
    <lineage>
        <taxon>Eukaryota</taxon>
        <taxon>Metazoa</taxon>
        <taxon>Spiralia</taxon>
        <taxon>Gnathifera</taxon>
        <taxon>Rotifera</taxon>
        <taxon>Eurotatoria</taxon>
        <taxon>Bdelloidea</taxon>
        <taxon>Philodinida</taxon>
        <taxon>Philodinidae</taxon>
        <taxon>Rotaria</taxon>
    </lineage>
</organism>
<accession>A0A821I2C7</accession>
<evidence type="ECO:0000313" key="3">
    <source>
        <dbReference type="Proteomes" id="UP000663873"/>
    </source>
</evidence>
<feature type="compositionally biased region" description="Polar residues" evidence="1">
    <location>
        <begin position="1"/>
        <end position="12"/>
    </location>
</feature>
<evidence type="ECO:0000313" key="2">
    <source>
        <dbReference type="EMBL" id="CAF4692279.1"/>
    </source>
</evidence>